<name>A0AA39V399_9LECA</name>
<reference evidence="3" key="1">
    <citation type="submission" date="2023-03" db="EMBL/GenBank/DDBJ databases">
        <title>Complete genome of Cladonia borealis.</title>
        <authorList>
            <person name="Park H."/>
        </authorList>
    </citation>
    <scope>NUCLEOTIDE SEQUENCE</scope>
    <source>
        <strain evidence="3">ANT050790</strain>
    </source>
</reference>
<feature type="region of interest" description="Disordered" evidence="1">
    <location>
        <begin position="360"/>
        <end position="385"/>
    </location>
</feature>
<proteinExistence type="predicted"/>
<gene>
    <name evidence="3" type="ORF">JMJ35_002829</name>
</gene>
<evidence type="ECO:0000259" key="2">
    <source>
        <dbReference type="PROSITE" id="PS51299"/>
    </source>
</evidence>
<dbReference type="GO" id="GO:0030907">
    <property type="term" value="C:MBF transcription complex"/>
    <property type="evidence" value="ECO:0007669"/>
    <property type="project" value="TreeGrafter"/>
</dbReference>
<feature type="compositionally biased region" description="Polar residues" evidence="1">
    <location>
        <begin position="363"/>
        <end position="375"/>
    </location>
</feature>
<dbReference type="GO" id="GO:0000981">
    <property type="term" value="F:DNA-binding transcription factor activity, RNA polymerase II-specific"/>
    <property type="evidence" value="ECO:0007669"/>
    <property type="project" value="UniProtKB-ARBA"/>
</dbReference>
<dbReference type="Gene3D" id="3.10.260.10">
    <property type="entry name" value="Transcription regulator HTH, APSES-type DNA-binding domain"/>
    <property type="match status" value="1"/>
</dbReference>
<dbReference type="PANTHER" id="PTHR43828:SF5">
    <property type="entry name" value="TRANSCRIPTIONAL REPRESSOR XBP1"/>
    <property type="match status" value="1"/>
</dbReference>
<dbReference type="PANTHER" id="PTHR43828">
    <property type="entry name" value="ASPARAGINASE"/>
    <property type="match status" value="1"/>
</dbReference>
<dbReference type="InterPro" id="IPR051642">
    <property type="entry name" value="SWI6-like"/>
</dbReference>
<feature type="domain" description="HTH APSES-type" evidence="2">
    <location>
        <begin position="102"/>
        <end position="223"/>
    </location>
</feature>
<dbReference type="InterPro" id="IPR003163">
    <property type="entry name" value="Tscrpt_reg_HTH_APSES-type"/>
</dbReference>
<dbReference type="SUPFAM" id="SSF54616">
    <property type="entry name" value="DNA-binding domain of Mlu1-box binding protein MBP1"/>
    <property type="match status" value="1"/>
</dbReference>
<comment type="caution">
    <text evidence="3">The sequence shown here is derived from an EMBL/GenBank/DDBJ whole genome shotgun (WGS) entry which is preliminary data.</text>
</comment>
<dbReference type="Proteomes" id="UP001166286">
    <property type="component" value="Unassembled WGS sequence"/>
</dbReference>
<accession>A0AA39V399</accession>
<dbReference type="EMBL" id="JAFEKC020000005">
    <property type="protein sequence ID" value="KAK0514212.1"/>
    <property type="molecule type" value="Genomic_DNA"/>
</dbReference>
<keyword evidence="4" id="KW-1185">Reference proteome</keyword>
<organism evidence="3 4">
    <name type="scientific">Cladonia borealis</name>
    <dbReference type="NCBI Taxonomy" id="184061"/>
    <lineage>
        <taxon>Eukaryota</taxon>
        <taxon>Fungi</taxon>
        <taxon>Dikarya</taxon>
        <taxon>Ascomycota</taxon>
        <taxon>Pezizomycotina</taxon>
        <taxon>Lecanoromycetes</taxon>
        <taxon>OSLEUM clade</taxon>
        <taxon>Lecanoromycetidae</taxon>
        <taxon>Lecanorales</taxon>
        <taxon>Lecanorineae</taxon>
        <taxon>Cladoniaceae</taxon>
        <taxon>Cladonia</taxon>
    </lineage>
</organism>
<sequence length="428" mass="47513">MVPLASLLNPLPPSFERPRKPFKSALPKYRETFSSTLLSVKKQKMSKAAATFVKAEPKGEINYPPYEGQDETIAAAYEEFDVKPVGQISEYPKRIPYNSEKKTFQQRTGRDGFEVYQYTFRMPDDDRGKDPHAVMWDYNVGLVRITSFIKSLGHSKTMPAKIMSANPGLSAVSHSITGGSISAQGYWVPFEAAKAVASRFCYNIRYVLVPVFGPDFVSMCEVPDEGAWMHLSISRSIIQHCTEAATAYQSQSRESSMAISPRTTSALAPCIWPAKPTLRPKPRMIMDFESGYATDSERSVYPVSPISSEWTPVNSPRQKELPPICVTSTPRNHRAGKTLGRKKWGYPKRALFEDEVALEEKGSSSAQSPMTSLESSPVAKRTKISEEITPDIRARYSESDIDAACALVGLGIEGDHLGGSRCRRRSST</sequence>
<evidence type="ECO:0000256" key="1">
    <source>
        <dbReference type="SAM" id="MobiDB-lite"/>
    </source>
</evidence>
<feature type="region of interest" description="Disordered" evidence="1">
    <location>
        <begin position="311"/>
        <end position="339"/>
    </location>
</feature>
<dbReference type="GO" id="GO:0033309">
    <property type="term" value="C:SBF transcription complex"/>
    <property type="evidence" value="ECO:0007669"/>
    <property type="project" value="TreeGrafter"/>
</dbReference>
<evidence type="ECO:0000313" key="4">
    <source>
        <dbReference type="Proteomes" id="UP001166286"/>
    </source>
</evidence>
<dbReference type="InterPro" id="IPR036887">
    <property type="entry name" value="HTH_APSES_sf"/>
</dbReference>
<dbReference type="AlphaFoldDB" id="A0AA39V399"/>
<evidence type="ECO:0000313" key="3">
    <source>
        <dbReference type="EMBL" id="KAK0514212.1"/>
    </source>
</evidence>
<protein>
    <recommendedName>
        <fullName evidence="2">HTH APSES-type domain-containing protein</fullName>
    </recommendedName>
</protein>
<dbReference type="GO" id="GO:0003677">
    <property type="term" value="F:DNA binding"/>
    <property type="evidence" value="ECO:0007669"/>
    <property type="project" value="InterPro"/>
</dbReference>
<dbReference type="PROSITE" id="PS51299">
    <property type="entry name" value="HTH_APSES"/>
    <property type="match status" value="1"/>
</dbReference>